<dbReference type="STRING" id="1101373.A9O67_01695"/>
<dbReference type="FunFam" id="1.10.287.950:FF:000001">
    <property type="entry name" value="Methyl-accepting chemotaxis sensory transducer"/>
    <property type="match status" value="1"/>
</dbReference>
<dbReference type="SMART" id="SM00283">
    <property type="entry name" value="MA"/>
    <property type="match status" value="1"/>
</dbReference>
<dbReference type="Gene3D" id="1.10.287.950">
    <property type="entry name" value="Methyl-accepting chemotaxis protein"/>
    <property type="match status" value="1"/>
</dbReference>
<dbReference type="OrthoDB" id="9763018at2"/>
<dbReference type="Pfam" id="PF12729">
    <property type="entry name" value="4HB_MCP_1"/>
    <property type="match status" value="1"/>
</dbReference>
<feature type="transmembrane region" description="Helical" evidence="5">
    <location>
        <begin position="204"/>
        <end position="223"/>
    </location>
</feature>
<reference evidence="8 9" key="1">
    <citation type="submission" date="2016-06" db="EMBL/GenBank/DDBJ databases">
        <title>Genome sequence of Tepidimonas fonticaldi PL17.</title>
        <authorList>
            <person name="Pinnaka A.K."/>
        </authorList>
    </citation>
    <scope>NUCLEOTIDE SEQUENCE [LARGE SCALE GENOMIC DNA]</scope>
    <source>
        <strain evidence="8 9">PL17</strain>
    </source>
</reference>
<keyword evidence="2" id="KW-0488">Methylation</keyword>
<dbReference type="CDD" id="cd06225">
    <property type="entry name" value="HAMP"/>
    <property type="match status" value="1"/>
</dbReference>
<keyword evidence="5" id="KW-0472">Membrane</keyword>
<proteinExistence type="inferred from homology"/>
<evidence type="ECO:0000256" key="2">
    <source>
        <dbReference type="ARBA" id="ARBA00022481"/>
    </source>
</evidence>
<evidence type="ECO:0000259" key="6">
    <source>
        <dbReference type="PROSITE" id="PS50111"/>
    </source>
</evidence>
<evidence type="ECO:0000313" key="8">
    <source>
        <dbReference type="EMBL" id="OBS31369.1"/>
    </source>
</evidence>
<name>A0A1A6DX72_9BURK</name>
<protein>
    <recommendedName>
        <fullName evidence="10">Chemotaxis protein</fullName>
    </recommendedName>
</protein>
<dbReference type="PRINTS" id="PR00260">
    <property type="entry name" value="CHEMTRNSDUCR"/>
</dbReference>
<accession>A0A1A6DX72</accession>
<dbReference type="InterPro" id="IPR051310">
    <property type="entry name" value="MCP_chemotaxis"/>
</dbReference>
<feature type="transmembrane region" description="Helical" evidence="5">
    <location>
        <begin position="12"/>
        <end position="32"/>
    </location>
</feature>
<evidence type="ECO:0000313" key="9">
    <source>
        <dbReference type="Proteomes" id="UP000091969"/>
    </source>
</evidence>
<comment type="subcellular location">
    <subcellularLocation>
        <location evidence="1">Membrane</location>
    </subcellularLocation>
</comment>
<dbReference type="GO" id="GO:0004888">
    <property type="term" value="F:transmembrane signaling receptor activity"/>
    <property type="evidence" value="ECO:0007669"/>
    <property type="project" value="InterPro"/>
</dbReference>
<dbReference type="PROSITE" id="PS50111">
    <property type="entry name" value="CHEMOTAXIS_TRANSDUC_2"/>
    <property type="match status" value="1"/>
</dbReference>
<dbReference type="PANTHER" id="PTHR43531">
    <property type="entry name" value="PROTEIN ICFG"/>
    <property type="match status" value="1"/>
</dbReference>
<dbReference type="Pfam" id="PF00672">
    <property type="entry name" value="HAMP"/>
    <property type="match status" value="1"/>
</dbReference>
<dbReference type="InterPro" id="IPR004089">
    <property type="entry name" value="MCPsignal_dom"/>
</dbReference>
<feature type="domain" description="HAMP" evidence="7">
    <location>
        <begin position="225"/>
        <end position="277"/>
    </location>
</feature>
<gene>
    <name evidence="8" type="ORF">A9O67_01695</name>
</gene>
<comment type="similarity">
    <text evidence="3">Belongs to the methyl-accepting chemotaxis (MCP) protein family.</text>
</comment>
<evidence type="ECO:0000256" key="3">
    <source>
        <dbReference type="ARBA" id="ARBA00029447"/>
    </source>
</evidence>
<evidence type="ECO:0000256" key="1">
    <source>
        <dbReference type="ARBA" id="ARBA00004370"/>
    </source>
</evidence>
<dbReference type="InterPro" id="IPR004090">
    <property type="entry name" value="Chemotax_Me-accpt_rcpt"/>
</dbReference>
<evidence type="ECO:0000259" key="7">
    <source>
        <dbReference type="PROSITE" id="PS50885"/>
    </source>
</evidence>
<dbReference type="PROSITE" id="PS50885">
    <property type="entry name" value="HAMP"/>
    <property type="match status" value="1"/>
</dbReference>
<dbReference type="CDD" id="cd11386">
    <property type="entry name" value="MCP_signal"/>
    <property type="match status" value="1"/>
</dbReference>
<dbReference type="SUPFAM" id="SSF58104">
    <property type="entry name" value="Methyl-accepting chemotaxis protein (MCP) signaling domain"/>
    <property type="match status" value="1"/>
</dbReference>
<dbReference type="GO" id="GO:0005886">
    <property type="term" value="C:plasma membrane"/>
    <property type="evidence" value="ECO:0007669"/>
    <property type="project" value="TreeGrafter"/>
</dbReference>
<dbReference type="SMART" id="SM00304">
    <property type="entry name" value="HAMP"/>
    <property type="match status" value="2"/>
</dbReference>
<dbReference type="InterPro" id="IPR003660">
    <property type="entry name" value="HAMP_dom"/>
</dbReference>
<keyword evidence="9" id="KW-1185">Reference proteome</keyword>
<dbReference type="RefSeq" id="WP_068607483.1">
    <property type="nucleotide sequence ID" value="NZ_LZDH01000034.1"/>
</dbReference>
<comment type="caution">
    <text evidence="8">The sequence shown here is derived from an EMBL/GenBank/DDBJ whole genome shotgun (WGS) entry which is preliminary data.</text>
</comment>
<evidence type="ECO:0000256" key="4">
    <source>
        <dbReference type="PROSITE-ProRule" id="PRU00284"/>
    </source>
</evidence>
<dbReference type="Proteomes" id="UP000091969">
    <property type="component" value="Unassembled WGS sequence"/>
</dbReference>
<dbReference type="GO" id="GO:0006935">
    <property type="term" value="P:chemotaxis"/>
    <property type="evidence" value="ECO:0007669"/>
    <property type="project" value="InterPro"/>
</dbReference>
<dbReference type="GO" id="GO:0007165">
    <property type="term" value="P:signal transduction"/>
    <property type="evidence" value="ECO:0007669"/>
    <property type="project" value="UniProtKB-KW"/>
</dbReference>
<dbReference type="InterPro" id="IPR024478">
    <property type="entry name" value="HlyB_4HB_MCP"/>
</dbReference>
<evidence type="ECO:0008006" key="10">
    <source>
        <dbReference type="Google" id="ProtNLM"/>
    </source>
</evidence>
<dbReference type="AlphaFoldDB" id="A0A1A6DX72"/>
<keyword evidence="5" id="KW-0812">Transmembrane</keyword>
<dbReference type="EMBL" id="LZDH01000034">
    <property type="protein sequence ID" value="OBS31369.1"/>
    <property type="molecule type" value="Genomic_DNA"/>
</dbReference>
<keyword evidence="5" id="KW-1133">Transmembrane helix</keyword>
<sequence>MRIHDWRVRTRIAVGLGLILALAVLSAGITLWQNQRIKYETGEVANSWIPALENLGIMKSTLSDHYRLVADRMAGRDTRTWADFRTAVEALERQLAQATDVYAQTLETYLPGDPLADEEKALYATYRQAHDAYRAAAQAGLSALENAGATEELVELARDAFDSETPAAFAKAYAAMESIHQFNLRGTARAATSAAAGVARTERIMLAITGVVVVVGIGLIVWVPTTVTRPVEQAVAVARAIAAGDLTVSVPTQRRDELGLLLAALSDMRDNLRTVVGQVRDGAEAVAHGASEIEQGNRDLSARTESQASALEQTAASMQDVSGTVQRNAEASGAAHAVAQEAMAGAQRGGETVERVVATMADIETSSRRIAEITGLIDGIAFQTNILALNAAVEAARAGEAGRGFAVVAAEVRSLAQRSADAARQIKELITASVERVSQGTALVHDAGVAIRDMVEGVQRLGGLVAEMNAASRAQAASIDQVGAAVGQIDQGTQQNAALVEEIAAAASSLRQQANELVAAVSRFRVS</sequence>
<evidence type="ECO:0000256" key="5">
    <source>
        <dbReference type="SAM" id="Phobius"/>
    </source>
</evidence>
<organism evidence="8 9">
    <name type="scientific">Tepidimonas fonticaldi</name>
    <dbReference type="NCBI Taxonomy" id="1101373"/>
    <lineage>
        <taxon>Bacteria</taxon>
        <taxon>Pseudomonadati</taxon>
        <taxon>Pseudomonadota</taxon>
        <taxon>Betaproteobacteria</taxon>
        <taxon>Burkholderiales</taxon>
        <taxon>Tepidimonas</taxon>
    </lineage>
</organism>
<dbReference type="Pfam" id="PF00015">
    <property type="entry name" value="MCPsignal"/>
    <property type="match status" value="1"/>
</dbReference>
<dbReference type="PANTHER" id="PTHR43531:SF14">
    <property type="entry name" value="METHYL-ACCEPTING CHEMOTAXIS PROTEIN I-RELATED"/>
    <property type="match status" value="1"/>
</dbReference>
<feature type="domain" description="Methyl-accepting transducer" evidence="6">
    <location>
        <begin position="282"/>
        <end position="511"/>
    </location>
</feature>
<keyword evidence="4" id="KW-0807">Transducer</keyword>